<gene>
    <name evidence="1" type="ORF">E5331_00350</name>
</gene>
<evidence type="ECO:0000313" key="2">
    <source>
        <dbReference type="Proteomes" id="UP000306319"/>
    </source>
</evidence>
<name>A0AC61RJQ8_9BACT</name>
<proteinExistence type="predicted"/>
<organism evidence="1 2">
    <name type="scientific">Lepagella muris</name>
    <dbReference type="NCBI Taxonomy" id="3032870"/>
    <lineage>
        <taxon>Bacteria</taxon>
        <taxon>Pseudomonadati</taxon>
        <taxon>Bacteroidota</taxon>
        <taxon>Bacteroidia</taxon>
        <taxon>Bacteroidales</taxon>
        <taxon>Muribaculaceae</taxon>
        <taxon>Lepagella</taxon>
    </lineage>
</organism>
<protein>
    <submittedName>
        <fullName evidence="1">Uncharacterized protein</fullName>
    </submittedName>
</protein>
<comment type="caution">
    <text evidence="1">The sequence shown here is derived from an EMBL/GenBank/DDBJ whole genome shotgun (WGS) entry which is preliminary data.</text>
</comment>
<sequence length="337" mass="37187">MERSSVIITLLKIGLSNIRLPQTSLAFHQNRTVEVKKPALKQENGFGFRLESGKSLLLEKDGTKAFEIKPTTNRPNGIILESNKNTLLESGSAIKQENNNIDMEDKDLKISELIPALQLDGNEIIPFAKDNANGSMLVSLLKAFITDGYATTSALNGKQNKLTPGYGIEITPENEIRTKLDVSPFEVVDELPTSDIKNKIYCVPDPDGEVGKNEYIEYLWLGDHWEAVGKFMPKVDLAPYLKATDAERIYAKISDIPDVSGFISIQTYNLLLARVAQLETKMTTVNTKLDSIPEIPANDQCVYAMQNGQWSEIAGSNKAVVTMTADESVSSEQTAND</sequence>
<reference evidence="1" key="1">
    <citation type="submission" date="2019-04" db="EMBL/GenBank/DDBJ databases">
        <title>Microbes associate with the intestines of laboratory mice.</title>
        <authorList>
            <person name="Navarre W."/>
            <person name="Wong E."/>
            <person name="Huang K."/>
            <person name="Tropini C."/>
            <person name="Ng K."/>
            <person name="Yu B."/>
        </authorList>
    </citation>
    <scope>NUCLEOTIDE SEQUENCE</scope>
    <source>
        <strain evidence="1">NM04_E33</strain>
    </source>
</reference>
<accession>A0AC61RJQ8</accession>
<dbReference type="Proteomes" id="UP000306319">
    <property type="component" value="Unassembled WGS sequence"/>
</dbReference>
<dbReference type="EMBL" id="SRYB01000001">
    <property type="protein sequence ID" value="TGY80862.1"/>
    <property type="molecule type" value="Genomic_DNA"/>
</dbReference>
<keyword evidence="2" id="KW-1185">Reference proteome</keyword>
<evidence type="ECO:0000313" key="1">
    <source>
        <dbReference type="EMBL" id="TGY80862.1"/>
    </source>
</evidence>